<evidence type="ECO:0000256" key="1">
    <source>
        <dbReference type="SAM" id="MobiDB-lite"/>
    </source>
</evidence>
<proteinExistence type="predicted"/>
<reference evidence="2" key="1">
    <citation type="journal article" date="2015" name="Nature">
        <title>Complex archaea that bridge the gap between prokaryotes and eukaryotes.</title>
        <authorList>
            <person name="Spang A."/>
            <person name="Saw J.H."/>
            <person name="Jorgensen S.L."/>
            <person name="Zaremba-Niedzwiedzka K."/>
            <person name="Martijn J."/>
            <person name="Lind A.E."/>
            <person name="van Eijk R."/>
            <person name="Schleper C."/>
            <person name="Guy L."/>
            <person name="Ettema T.J."/>
        </authorList>
    </citation>
    <scope>NUCLEOTIDE SEQUENCE</scope>
</reference>
<sequence>MELKAQLSTAEAERDAAREEAGMSDAAFVTLLAASTKQDDELTRLRVLVEERKAGTPHHHDRDYPGCKVAVDALYRKRDELQATVAAHVKAAAELA</sequence>
<feature type="compositionally biased region" description="Basic and acidic residues" evidence="1">
    <location>
        <begin position="11"/>
        <end position="21"/>
    </location>
</feature>
<evidence type="ECO:0000313" key="2">
    <source>
        <dbReference type="EMBL" id="KKN63698.1"/>
    </source>
</evidence>
<dbReference type="AlphaFoldDB" id="A0A0F9VD15"/>
<accession>A0A0F9VD15</accession>
<name>A0A0F9VD15_9ZZZZ</name>
<dbReference type="EMBL" id="LAZR01000582">
    <property type="protein sequence ID" value="KKN63698.1"/>
    <property type="molecule type" value="Genomic_DNA"/>
</dbReference>
<comment type="caution">
    <text evidence="2">The sequence shown here is derived from an EMBL/GenBank/DDBJ whole genome shotgun (WGS) entry which is preliminary data.</text>
</comment>
<organism evidence="2">
    <name type="scientific">marine sediment metagenome</name>
    <dbReference type="NCBI Taxonomy" id="412755"/>
    <lineage>
        <taxon>unclassified sequences</taxon>
        <taxon>metagenomes</taxon>
        <taxon>ecological metagenomes</taxon>
    </lineage>
</organism>
<feature type="region of interest" description="Disordered" evidence="1">
    <location>
        <begin position="1"/>
        <end position="21"/>
    </location>
</feature>
<protein>
    <submittedName>
        <fullName evidence="2">Uncharacterized protein</fullName>
    </submittedName>
</protein>
<gene>
    <name evidence="2" type="ORF">LCGC14_0499330</name>
</gene>